<dbReference type="PROSITE" id="PS50109">
    <property type="entry name" value="HIS_KIN"/>
    <property type="match status" value="1"/>
</dbReference>
<keyword evidence="4" id="KW-0808">Transferase</keyword>
<dbReference type="GO" id="GO:0005524">
    <property type="term" value="F:ATP binding"/>
    <property type="evidence" value="ECO:0007669"/>
    <property type="project" value="UniProtKB-KW"/>
</dbReference>
<keyword evidence="5" id="KW-0547">Nucleotide-binding</keyword>
<dbReference type="SUPFAM" id="SSF47384">
    <property type="entry name" value="Homodimeric domain of signal transducing histidine kinase"/>
    <property type="match status" value="1"/>
</dbReference>
<feature type="domain" description="Histidine kinase" evidence="9">
    <location>
        <begin position="149"/>
        <end position="367"/>
    </location>
</feature>
<dbReference type="Gene3D" id="1.10.287.130">
    <property type="match status" value="1"/>
</dbReference>
<dbReference type="EC" id="2.7.13.3" evidence="2"/>
<dbReference type="AlphaFoldDB" id="A0A2W5YZ21"/>
<keyword evidence="8" id="KW-0902">Two-component regulatory system</keyword>
<reference evidence="10 11" key="1">
    <citation type="journal article" date="2017" name="Nature">
        <title>Atmospheric trace gases support primary production in Antarctic desert surface soil.</title>
        <authorList>
            <person name="Ji M."/>
            <person name="Greening C."/>
            <person name="Vanwonterghem I."/>
            <person name="Carere C.R."/>
            <person name="Bay S.K."/>
            <person name="Steen J.A."/>
            <person name="Montgomery K."/>
            <person name="Lines T."/>
            <person name="Beardall J."/>
            <person name="van Dorst J."/>
            <person name="Snape I."/>
            <person name="Stott M.B."/>
            <person name="Hugenholtz P."/>
            <person name="Ferrari B.C."/>
        </authorList>
    </citation>
    <scope>NUCLEOTIDE SEQUENCE [LARGE SCALE GENOMIC DNA]</scope>
    <source>
        <strain evidence="10">RRmetagenome_bin12</strain>
    </source>
</reference>
<dbReference type="FunFam" id="3.30.565.10:FF:000006">
    <property type="entry name" value="Sensor histidine kinase WalK"/>
    <property type="match status" value="1"/>
</dbReference>
<keyword evidence="3" id="KW-0597">Phosphoprotein</keyword>
<evidence type="ECO:0000256" key="1">
    <source>
        <dbReference type="ARBA" id="ARBA00000085"/>
    </source>
</evidence>
<dbReference type="Proteomes" id="UP000248724">
    <property type="component" value="Unassembled WGS sequence"/>
</dbReference>
<evidence type="ECO:0000313" key="11">
    <source>
        <dbReference type="Proteomes" id="UP000248724"/>
    </source>
</evidence>
<dbReference type="PANTHER" id="PTHR42878:SF7">
    <property type="entry name" value="SENSOR HISTIDINE KINASE GLRK"/>
    <property type="match status" value="1"/>
</dbReference>
<proteinExistence type="predicted"/>
<evidence type="ECO:0000256" key="7">
    <source>
        <dbReference type="ARBA" id="ARBA00022840"/>
    </source>
</evidence>
<evidence type="ECO:0000256" key="4">
    <source>
        <dbReference type="ARBA" id="ARBA00022679"/>
    </source>
</evidence>
<name>A0A2W5YZ21_9BACT</name>
<dbReference type="EMBL" id="QHBU01000267">
    <property type="protein sequence ID" value="PZR78212.1"/>
    <property type="molecule type" value="Genomic_DNA"/>
</dbReference>
<dbReference type="InterPro" id="IPR003594">
    <property type="entry name" value="HATPase_dom"/>
</dbReference>
<dbReference type="InterPro" id="IPR036097">
    <property type="entry name" value="HisK_dim/P_sf"/>
</dbReference>
<evidence type="ECO:0000256" key="3">
    <source>
        <dbReference type="ARBA" id="ARBA00022553"/>
    </source>
</evidence>
<dbReference type="SUPFAM" id="SSF55874">
    <property type="entry name" value="ATPase domain of HSP90 chaperone/DNA topoisomerase II/histidine kinase"/>
    <property type="match status" value="1"/>
</dbReference>
<dbReference type="PANTHER" id="PTHR42878">
    <property type="entry name" value="TWO-COMPONENT HISTIDINE KINASE"/>
    <property type="match status" value="1"/>
</dbReference>
<dbReference type="SMART" id="SM00388">
    <property type="entry name" value="HisKA"/>
    <property type="match status" value="1"/>
</dbReference>
<dbReference type="InterPro" id="IPR036890">
    <property type="entry name" value="HATPase_C_sf"/>
</dbReference>
<dbReference type="Gene3D" id="3.30.565.10">
    <property type="entry name" value="Histidine kinase-like ATPase, C-terminal domain"/>
    <property type="match status" value="1"/>
</dbReference>
<dbReference type="GO" id="GO:0030295">
    <property type="term" value="F:protein kinase activator activity"/>
    <property type="evidence" value="ECO:0007669"/>
    <property type="project" value="TreeGrafter"/>
</dbReference>
<sequence length="367" mass="39419">MTGQFSDFLAAHAERVADVMRRGSAEQESRSSSGGDRGPRQFINAVLVALTADDLRPLNAFFDLGGDKPAGIDQRLEAALSRLASLRRASIEVAADEMTDDERLSLAEAAADEVGQIGRRLAASVTALLAGRLSTMTTSTSARGTSMSITMHELRRPLTILNSYGQLLSTGMLGQLPETAMVAIEGITASTEMMVRMVNAIAEVSRLEDPDDQLNFEVISVDEIVTGAVDHVSMEAKLRDTVIETDVQSGVTIRGDRRRLTLALTNMVGNAVKHGPPGSTIAVRAFGDDSGAHFVVRDQGQGFPNEDAAHLFDKYFRSVAERQRKVPGSGLGLFIVKSVAERHNGEVFARSGPGEGAEFEMIIPIHQ</sequence>
<keyword evidence="7" id="KW-0067">ATP-binding</keyword>
<dbReference type="Pfam" id="PF02518">
    <property type="entry name" value="HATPase_c"/>
    <property type="match status" value="1"/>
</dbReference>
<evidence type="ECO:0000256" key="2">
    <source>
        <dbReference type="ARBA" id="ARBA00012438"/>
    </source>
</evidence>
<comment type="catalytic activity">
    <reaction evidence="1">
        <text>ATP + protein L-histidine = ADP + protein N-phospho-L-histidine.</text>
        <dbReference type="EC" id="2.7.13.3"/>
    </reaction>
</comment>
<organism evidence="10 11">
    <name type="scientific">Candidatus Aeolococcus gillhamiae</name>
    <dbReference type="NCBI Taxonomy" id="3127015"/>
    <lineage>
        <taxon>Bacteria</taxon>
        <taxon>Bacillati</taxon>
        <taxon>Candidatus Dormiibacterota</taxon>
        <taxon>Candidatus Dormibacteria</taxon>
        <taxon>Candidatus Aeolococcales</taxon>
        <taxon>Candidatus Aeolococcaceae</taxon>
        <taxon>Candidatus Aeolococcus</taxon>
    </lineage>
</organism>
<dbReference type="InterPro" id="IPR004358">
    <property type="entry name" value="Sig_transdc_His_kin-like_C"/>
</dbReference>
<comment type="caution">
    <text evidence="10">The sequence shown here is derived from an EMBL/GenBank/DDBJ whole genome shotgun (WGS) entry which is preliminary data.</text>
</comment>
<evidence type="ECO:0000313" key="10">
    <source>
        <dbReference type="EMBL" id="PZR78212.1"/>
    </source>
</evidence>
<dbReference type="InterPro" id="IPR003661">
    <property type="entry name" value="HisK_dim/P_dom"/>
</dbReference>
<dbReference type="CDD" id="cd00082">
    <property type="entry name" value="HisKA"/>
    <property type="match status" value="1"/>
</dbReference>
<dbReference type="SMART" id="SM00387">
    <property type="entry name" value="HATPase_c"/>
    <property type="match status" value="1"/>
</dbReference>
<accession>A0A2W5YZ21</accession>
<evidence type="ECO:0000256" key="8">
    <source>
        <dbReference type="ARBA" id="ARBA00023012"/>
    </source>
</evidence>
<evidence type="ECO:0000256" key="5">
    <source>
        <dbReference type="ARBA" id="ARBA00022741"/>
    </source>
</evidence>
<dbReference type="GO" id="GO:0007234">
    <property type="term" value="P:osmosensory signaling via phosphorelay pathway"/>
    <property type="evidence" value="ECO:0007669"/>
    <property type="project" value="TreeGrafter"/>
</dbReference>
<gene>
    <name evidence="10" type="ORF">DLM65_13645</name>
</gene>
<keyword evidence="6" id="KW-0418">Kinase</keyword>
<dbReference type="InterPro" id="IPR005467">
    <property type="entry name" value="His_kinase_dom"/>
</dbReference>
<dbReference type="InterPro" id="IPR050351">
    <property type="entry name" value="BphY/WalK/GraS-like"/>
</dbReference>
<dbReference type="GO" id="GO:0000156">
    <property type="term" value="F:phosphorelay response regulator activity"/>
    <property type="evidence" value="ECO:0007669"/>
    <property type="project" value="TreeGrafter"/>
</dbReference>
<dbReference type="GO" id="GO:0000155">
    <property type="term" value="F:phosphorelay sensor kinase activity"/>
    <property type="evidence" value="ECO:0007669"/>
    <property type="project" value="InterPro"/>
</dbReference>
<evidence type="ECO:0000256" key="6">
    <source>
        <dbReference type="ARBA" id="ARBA00022777"/>
    </source>
</evidence>
<dbReference type="PRINTS" id="PR00344">
    <property type="entry name" value="BCTRLSENSOR"/>
</dbReference>
<evidence type="ECO:0000259" key="9">
    <source>
        <dbReference type="PROSITE" id="PS50109"/>
    </source>
</evidence>
<protein>
    <recommendedName>
        <fullName evidence="2">histidine kinase</fullName>
        <ecNumber evidence="2">2.7.13.3</ecNumber>
    </recommendedName>
</protein>
<dbReference type="Pfam" id="PF00512">
    <property type="entry name" value="HisKA"/>
    <property type="match status" value="1"/>
</dbReference>